<name>A0ACB7RQK9_HYAAI</name>
<dbReference type="Proteomes" id="UP000821845">
    <property type="component" value="Chromosome 8"/>
</dbReference>
<reference evidence="1" key="1">
    <citation type="submission" date="2020-05" db="EMBL/GenBank/DDBJ databases">
        <title>Large-scale comparative analyses of tick genomes elucidate their genetic diversity and vector capacities.</title>
        <authorList>
            <person name="Jia N."/>
            <person name="Wang J."/>
            <person name="Shi W."/>
            <person name="Du L."/>
            <person name="Sun Y."/>
            <person name="Zhan W."/>
            <person name="Jiang J."/>
            <person name="Wang Q."/>
            <person name="Zhang B."/>
            <person name="Ji P."/>
            <person name="Sakyi L.B."/>
            <person name="Cui X."/>
            <person name="Yuan T."/>
            <person name="Jiang B."/>
            <person name="Yang W."/>
            <person name="Lam T.T.-Y."/>
            <person name="Chang Q."/>
            <person name="Ding S."/>
            <person name="Wang X."/>
            <person name="Zhu J."/>
            <person name="Ruan X."/>
            <person name="Zhao L."/>
            <person name="Wei J."/>
            <person name="Que T."/>
            <person name="Du C."/>
            <person name="Cheng J."/>
            <person name="Dai P."/>
            <person name="Han X."/>
            <person name="Huang E."/>
            <person name="Gao Y."/>
            <person name="Liu J."/>
            <person name="Shao H."/>
            <person name="Ye R."/>
            <person name="Li L."/>
            <person name="Wei W."/>
            <person name="Wang X."/>
            <person name="Wang C."/>
            <person name="Yang T."/>
            <person name="Huo Q."/>
            <person name="Li W."/>
            <person name="Guo W."/>
            <person name="Chen H."/>
            <person name="Zhou L."/>
            <person name="Ni X."/>
            <person name="Tian J."/>
            <person name="Zhou Y."/>
            <person name="Sheng Y."/>
            <person name="Liu T."/>
            <person name="Pan Y."/>
            <person name="Xia L."/>
            <person name="Li J."/>
            <person name="Zhao F."/>
            <person name="Cao W."/>
        </authorList>
    </citation>
    <scope>NUCLEOTIDE SEQUENCE</scope>
    <source>
        <strain evidence="1">Hyas-2018</strain>
    </source>
</reference>
<sequence>MDHGDAATSSQIIPLNHCPGEDGIFIVGWDLCLVSYNNYQNDPLAVCAACEPKHNAENALSARSDLNPSVGRYPFFEMGKRPHGGTDAKVVNSTMIAQHSLWTQCGPTSIEKQSFSWSSSPFASVPHVGQPDEWNFPPALKEWAG</sequence>
<keyword evidence="2" id="KW-1185">Reference proteome</keyword>
<dbReference type="EMBL" id="CM023488">
    <property type="protein sequence ID" value="KAH6923673.1"/>
    <property type="molecule type" value="Genomic_DNA"/>
</dbReference>
<accession>A0ACB7RQK9</accession>
<protein>
    <submittedName>
        <fullName evidence="1">Uncharacterized protein</fullName>
    </submittedName>
</protein>
<organism evidence="1 2">
    <name type="scientific">Hyalomma asiaticum</name>
    <name type="common">Tick</name>
    <dbReference type="NCBI Taxonomy" id="266040"/>
    <lineage>
        <taxon>Eukaryota</taxon>
        <taxon>Metazoa</taxon>
        <taxon>Ecdysozoa</taxon>
        <taxon>Arthropoda</taxon>
        <taxon>Chelicerata</taxon>
        <taxon>Arachnida</taxon>
        <taxon>Acari</taxon>
        <taxon>Parasitiformes</taxon>
        <taxon>Ixodida</taxon>
        <taxon>Ixodoidea</taxon>
        <taxon>Ixodidae</taxon>
        <taxon>Hyalomminae</taxon>
        <taxon>Hyalomma</taxon>
    </lineage>
</organism>
<gene>
    <name evidence="1" type="ORF">HPB50_004768</name>
</gene>
<evidence type="ECO:0000313" key="1">
    <source>
        <dbReference type="EMBL" id="KAH6923673.1"/>
    </source>
</evidence>
<proteinExistence type="predicted"/>
<evidence type="ECO:0000313" key="2">
    <source>
        <dbReference type="Proteomes" id="UP000821845"/>
    </source>
</evidence>
<comment type="caution">
    <text evidence="1">The sequence shown here is derived from an EMBL/GenBank/DDBJ whole genome shotgun (WGS) entry which is preliminary data.</text>
</comment>